<name>A0ABT4X2Q5_9BACI</name>
<proteinExistence type="predicted"/>
<organism evidence="2 3">
    <name type="scientific">Bacillus changyiensis</name>
    <dbReference type="NCBI Taxonomy" id="3004103"/>
    <lineage>
        <taxon>Bacteria</taxon>
        <taxon>Bacillati</taxon>
        <taxon>Bacillota</taxon>
        <taxon>Bacilli</taxon>
        <taxon>Bacillales</taxon>
        <taxon>Bacillaceae</taxon>
        <taxon>Bacillus</taxon>
    </lineage>
</organism>
<evidence type="ECO:0000256" key="1">
    <source>
        <dbReference type="SAM" id="Phobius"/>
    </source>
</evidence>
<keyword evidence="3" id="KW-1185">Reference proteome</keyword>
<evidence type="ECO:0000313" key="2">
    <source>
        <dbReference type="EMBL" id="MDA7026583.1"/>
    </source>
</evidence>
<dbReference type="Proteomes" id="UP001211894">
    <property type="component" value="Unassembled WGS sequence"/>
</dbReference>
<gene>
    <name evidence="2" type="ORF">PJ311_08160</name>
</gene>
<keyword evidence="1" id="KW-0472">Membrane</keyword>
<reference evidence="2 3" key="1">
    <citation type="submission" date="2023-01" db="EMBL/GenBank/DDBJ databases">
        <title>Bacillus changyiensis sp. nov., isolated from a coastal deposit.</title>
        <authorList>
            <person name="Xiao G."/>
            <person name="Lai Q."/>
            <person name="Hu Z."/>
            <person name="Shao Z."/>
        </authorList>
    </citation>
    <scope>NUCLEOTIDE SEQUENCE [LARGE SCALE GENOMIC DNA]</scope>
    <source>
        <strain evidence="2 3">CLL-7-23</strain>
    </source>
</reference>
<feature type="transmembrane region" description="Helical" evidence="1">
    <location>
        <begin position="67"/>
        <end position="89"/>
    </location>
</feature>
<protein>
    <recommendedName>
        <fullName evidence="4">DUF3902 family protein</fullName>
    </recommendedName>
</protein>
<accession>A0ABT4X2Q5</accession>
<dbReference type="RefSeq" id="WP_271340429.1">
    <property type="nucleotide sequence ID" value="NZ_JAQKAB010000004.1"/>
</dbReference>
<feature type="transmembrane region" description="Helical" evidence="1">
    <location>
        <begin position="33"/>
        <end position="55"/>
    </location>
</feature>
<evidence type="ECO:0000313" key="3">
    <source>
        <dbReference type="Proteomes" id="UP001211894"/>
    </source>
</evidence>
<comment type="caution">
    <text evidence="2">The sequence shown here is derived from an EMBL/GenBank/DDBJ whole genome shotgun (WGS) entry which is preliminary data.</text>
</comment>
<keyword evidence="1" id="KW-0812">Transmembrane</keyword>
<sequence>MRRMDYGLLSFLFSLVGIILTGLSYFIPNSLSILIMIVFGLGIILVILSIVFFVMSLVKGEDSTIRYWGLVLIALTIIGIMISFIFMVFSSFNHP</sequence>
<dbReference type="EMBL" id="JAQKAB010000004">
    <property type="protein sequence ID" value="MDA7026583.1"/>
    <property type="molecule type" value="Genomic_DNA"/>
</dbReference>
<evidence type="ECO:0008006" key="4">
    <source>
        <dbReference type="Google" id="ProtNLM"/>
    </source>
</evidence>
<feature type="transmembrane region" description="Helical" evidence="1">
    <location>
        <begin position="7"/>
        <end position="27"/>
    </location>
</feature>
<keyword evidence="1" id="KW-1133">Transmembrane helix</keyword>